<feature type="transmembrane region" description="Helical" evidence="10">
    <location>
        <begin position="45"/>
        <end position="65"/>
    </location>
</feature>
<evidence type="ECO:0000256" key="3">
    <source>
        <dbReference type="ARBA" id="ARBA00022449"/>
    </source>
</evidence>
<dbReference type="RefSeq" id="WP_207542710.1">
    <property type="nucleotide sequence ID" value="NZ_JAFNAA010000027.1"/>
</dbReference>
<feature type="region of interest" description="Disordered" evidence="9">
    <location>
        <begin position="496"/>
        <end position="515"/>
    </location>
</feature>
<keyword evidence="3" id="KW-0050">Antiport</keyword>
<feature type="transmembrane region" description="Helical" evidence="10">
    <location>
        <begin position="77"/>
        <end position="98"/>
    </location>
</feature>
<organism evidence="12 13">
    <name type="scientific">Plesiomonas shigelloides</name>
    <name type="common">Aeromonas shigelloides</name>
    <dbReference type="NCBI Taxonomy" id="703"/>
    <lineage>
        <taxon>Bacteria</taxon>
        <taxon>Pseudomonadati</taxon>
        <taxon>Pseudomonadota</taxon>
        <taxon>Gammaproteobacteria</taxon>
        <taxon>Enterobacterales</taxon>
        <taxon>Enterobacteriaceae</taxon>
        <taxon>Plesiomonas</taxon>
    </lineage>
</organism>
<evidence type="ECO:0000256" key="2">
    <source>
        <dbReference type="ARBA" id="ARBA00022448"/>
    </source>
</evidence>
<evidence type="ECO:0000256" key="9">
    <source>
        <dbReference type="SAM" id="MobiDB-lite"/>
    </source>
</evidence>
<feature type="transmembrane region" description="Helical" evidence="10">
    <location>
        <begin position="269"/>
        <end position="287"/>
    </location>
</feature>
<evidence type="ECO:0000256" key="1">
    <source>
        <dbReference type="ARBA" id="ARBA00004651"/>
    </source>
</evidence>
<evidence type="ECO:0000313" key="13">
    <source>
        <dbReference type="Proteomes" id="UP000664658"/>
    </source>
</evidence>
<keyword evidence="2" id="KW-0813">Transport</keyword>
<dbReference type="PANTHER" id="PTHR33451:SF3">
    <property type="entry name" value="MALATE-2H(+)_NA(+)-LACTATE ANTIPORTER"/>
    <property type="match status" value="1"/>
</dbReference>
<feature type="transmembrane region" description="Helical" evidence="10">
    <location>
        <begin position="243"/>
        <end position="262"/>
    </location>
</feature>
<evidence type="ECO:0000256" key="4">
    <source>
        <dbReference type="ARBA" id="ARBA00022475"/>
    </source>
</evidence>
<keyword evidence="4" id="KW-1003">Cell membrane</keyword>
<feature type="transmembrane region" description="Helical" evidence="10">
    <location>
        <begin position="424"/>
        <end position="447"/>
    </location>
</feature>
<dbReference type="InterPro" id="IPR004770">
    <property type="entry name" value="Na/H_antiport_NhaC"/>
</dbReference>
<evidence type="ECO:0000256" key="7">
    <source>
        <dbReference type="ARBA" id="ARBA00023136"/>
    </source>
</evidence>
<evidence type="ECO:0000259" key="11">
    <source>
        <dbReference type="Pfam" id="PF03553"/>
    </source>
</evidence>
<feature type="domain" description="Na+/H+ antiporter NhaC-like C-terminal" evidence="11">
    <location>
        <begin position="170"/>
        <end position="478"/>
    </location>
</feature>
<dbReference type="Pfam" id="PF03553">
    <property type="entry name" value="Na_H_antiporter"/>
    <property type="match status" value="1"/>
</dbReference>
<evidence type="ECO:0000313" key="12">
    <source>
        <dbReference type="EMBL" id="MBO1109745.1"/>
    </source>
</evidence>
<feature type="transmembrane region" description="Helical" evidence="10">
    <location>
        <begin position="338"/>
        <end position="355"/>
    </location>
</feature>
<feature type="transmembrane region" description="Helical" evidence="10">
    <location>
        <begin position="203"/>
        <end position="223"/>
    </location>
</feature>
<feature type="transmembrane region" description="Helical" evidence="10">
    <location>
        <begin position="375"/>
        <end position="403"/>
    </location>
</feature>
<dbReference type="AlphaFoldDB" id="A0A8I1WBM4"/>
<feature type="compositionally biased region" description="Basic and acidic residues" evidence="9">
    <location>
        <begin position="504"/>
        <end position="515"/>
    </location>
</feature>
<comment type="similarity">
    <text evidence="8">Belongs to the NhaC Na(+)/H(+) (TC 2.A.35) antiporter family.</text>
</comment>
<keyword evidence="6 10" id="KW-1133">Transmembrane helix</keyword>
<protein>
    <submittedName>
        <fullName evidence="12">Na+/H+ antiporter NhaC</fullName>
    </submittedName>
</protein>
<dbReference type="Proteomes" id="UP000664658">
    <property type="component" value="Unassembled WGS sequence"/>
</dbReference>
<dbReference type="NCBIfam" id="TIGR00931">
    <property type="entry name" value="antiport_nhaC"/>
    <property type="match status" value="1"/>
</dbReference>
<gene>
    <name evidence="12" type="primary">nhaC</name>
    <name evidence="12" type="ORF">J2R62_16310</name>
</gene>
<feature type="transmembrane region" description="Helical" evidence="10">
    <location>
        <begin position="119"/>
        <end position="139"/>
    </location>
</feature>
<dbReference type="PANTHER" id="PTHR33451">
    <property type="entry name" value="MALATE-2H(+)/NA(+)-LACTATE ANTIPORTER"/>
    <property type="match status" value="1"/>
</dbReference>
<accession>A0A8I1WBM4</accession>
<feature type="transmembrane region" description="Helical" evidence="10">
    <location>
        <begin position="145"/>
        <end position="173"/>
    </location>
</feature>
<dbReference type="InterPro" id="IPR052180">
    <property type="entry name" value="NhaC_Na-H+_Antiporter"/>
</dbReference>
<name>A0A8I1WBM4_PLESH</name>
<dbReference type="GO" id="GO:0015297">
    <property type="term" value="F:antiporter activity"/>
    <property type="evidence" value="ECO:0007669"/>
    <property type="project" value="UniProtKB-KW"/>
</dbReference>
<dbReference type="GO" id="GO:0005886">
    <property type="term" value="C:plasma membrane"/>
    <property type="evidence" value="ECO:0007669"/>
    <property type="project" value="UniProtKB-SubCell"/>
</dbReference>
<dbReference type="InterPro" id="IPR018461">
    <property type="entry name" value="Na/H_Antiport_NhaC-like_C"/>
</dbReference>
<reference evidence="12" key="1">
    <citation type="submission" date="2021-03" db="EMBL/GenBank/DDBJ databases">
        <title>Plesiomonas shigelloides zfcc0051, isolated from zebrafish feces.</title>
        <authorList>
            <person name="Vanderhoek Z."/>
            <person name="Gaulke C."/>
        </authorList>
    </citation>
    <scope>NUCLEOTIDE SEQUENCE</scope>
    <source>
        <strain evidence="12">Zfcc0051</strain>
    </source>
</reference>
<feature type="transmembrane region" description="Helical" evidence="10">
    <location>
        <begin position="18"/>
        <end position="38"/>
    </location>
</feature>
<feature type="transmembrane region" description="Helical" evidence="10">
    <location>
        <begin position="459"/>
        <end position="478"/>
    </location>
</feature>
<keyword evidence="7 10" id="KW-0472">Membrane</keyword>
<evidence type="ECO:0000256" key="8">
    <source>
        <dbReference type="ARBA" id="ARBA00038435"/>
    </source>
</evidence>
<proteinExistence type="inferred from homology"/>
<sequence>MSDSNQQRTVKAPSYADALIPVFTLIILVGASVSLFGLNAVQGPLQVAIIVSAMITALIILKNGYTWDDVAESSRKGISSVSGAIFILFSVGALIGTWNMSGTIPTMVYYGIIMISPNWFYPIAFLVCICVSLSIGSSWTTAGTIGVGLIGLATMLGLSPEITAGAVISGAYVGDKASPLSESTVLAAQLNGVELYKHIRNQLWSTVPSALIALIVFIVLGISQHSGYDSTITNNELTRFDELFNITPWNLLPLVFLFGLSLFKVPAPLAIICSAILAGVMTAFMQPQAIARFITESDASSFLLAIKATWTAMASGFQENSGMEQIDALLSRGGMDSMLLTIWLIIGASSFGTMVDDFGLLNKLVEPLLLRAKSIGSLFASVVATAIGLNITAGDQYIALLLPTRIYRNEFAKRHLAPENLSRIVSDAAIVTSPLIPWNSCGAYMAAVLGVYTMSYMPFAVFNIAAPIITLLLGITGFKIRRLVVNAANTESLTTESLSSDNSDTAKSKSDNQST</sequence>
<evidence type="ECO:0000256" key="5">
    <source>
        <dbReference type="ARBA" id="ARBA00022692"/>
    </source>
</evidence>
<evidence type="ECO:0000256" key="6">
    <source>
        <dbReference type="ARBA" id="ARBA00022989"/>
    </source>
</evidence>
<comment type="subcellular location">
    <subcellularLocation>
        <location evidence="1">Cell membrane</location>
        <topology evidence="1">Multi-pass membrane protein</topology>
    </subcellularLocation>
</comment>
<evidence type="ECO:0000256" key="10">
    <source>
        <dbReference type="SAM" id="Phobius"/>
    </source>
</evidence>
<keyword evidence="5 10" id="KW-0812">Transmembrane</keyword>
<dbReference type="EMBL" id="JAFNAA010000027">
    <property type="protein sequence ID" value="MBO1109745.1"/>
    <property type="molecule type" value="Genomic_DNA"/>
</dbReference>
<comment type="caution">
    <text evidence="12">The sequence shown here is derived from an EMBL/GenBank/DDBJ whole genome shotgun (WGS) entry which is preliminary data.</text>
</comment>